<dbReference type="Gene3D" id="3.50.30.10">
    <property type="entry name" value="Phosphohistidine domain"/>
    <property type="match status" value="1"/>
</dbReference>
<dbReference type="AlphaFoldDB" id="A0A1X7E9G1"/>
<dbReference type="InterPro" id="IPR013815">
    <property type="entry name" value="ATP_grasp_subdomain_1"/>
</dbReference>
<keyword evidence="8" id="KW-0479">Metal-binding</keyword>
<dbReference type="InterPro" id="IPR002192">
    <property type="entry name" value="PPDK_AMP/ATP-bd"/>
</dbReference>
<dbReference type="InterPro" id="IPR036637">
    <property type="entry name" value="Phosphohistidine_dom_sf"/>
</dbReference>
<evidence type="ECO:0000256" key="14">
    <source>
        <dbReference type="ARBA" id="ARBA00047700"/>
    </source>
</evidence>
<dbReference type="Proteomes" id="UP000192906">
    <property type="component" value="Unassembled WGS sequence"/>
</dbReference>
<reference evidence="18" key="1">
    <citation type="submission" date="2017-04" db="EMBL/GenBank/DDBJ databases">
        <authorList>
            <person name="Varghese N."/>
            <person name="Submissions S."/>
        </authorList>
    </citation>
    <scope>NUCLEOTIDE SEQUENCE [LARGE SCALE GENOMIC DNA]</scope>
    <source>
        <strain evidence="18">K3S</strain>
    </source>
</reference>
<evidence type="ECO:0000256" key="12">
    <source>
        <dbReference type="ARBA" id="ARBA00022842"/>
    </source>
</evidence>
<feature type="domain" description="Pyruvate phosphate dikinase AMP/ATP-binding" evidence="16">
    <location>
        <begin position="127"/>
        <end position="412"/>
    </location>
</feature>
<dbReference type="PANTHER" id="PTHR43030">
    <property type="entry name" value="PHOSPHOENOLPYRUVATE SYNTHASE"/>
    <property type="match status" value="1"/>
</dbReference>
<accession>A0A1X7E9G1</accession>
<evidence type="ECO:0000256" key="9">
    <source>
        <dbReference type="ARBA" id="ARBA00022741"/>
    </source>
</evidence>
<evidence type="ECO:0000256" key="1">
    <source>
        <dbReference type="ARBA" id="ARBA00001946"/>
    </source>
</evidence>
<evidence type="ECO:0000256" key="13">
    <source>
        <dbReference type="ARBA" id="ARBA00033470"/>
    </source>
</evidence>
<keyword evidence="11" id="KW-0067">ATP-binding</keyword>
<dbReference type="GO" id="GO:0005524">
    <property type="term" value="F:ATP binding"/>
    <property type="evidence" value="ECO:0007669"/>
    <property type="project" value="UniProtKB-KW"/>
</dbReference>
<evidence type="ECO:0000256" key="2">
    <source>
        <dbReference type="ARBA" id="ARBA00002988"/>
    </source>
</evidence>
<dbReference type="STRING" id="1519643.SAMN06295933_2807"/>
<evidence type="ECO:0000259" key="15">
    <source>
        <dbReference type="Pfam" id="PF00391"/>
    </source>
</evidence>
<evidence type="ECO:0000259" key="16">
    <source>
        <dbReference type="Pfam" id="PF01326"/>
    </source>
</evidence>
<evidence type="ECO:0000313" key="17">
    <source>
        <dbReference type="EMBL" id="SMF30043.1"/>
    </source>
</evidence>
<dbReference type="GO" id="GO:0006094">
    <property type="term" value="P:gluconeogenesis"/>
    <property type="evidence" value="ECO:0007669"/>
    <property type="project" value="UniProtKB-UniPathway"/>
</dbReference>
<dbReference type="OrthoDB" id="9760711at2"/>
<dbReference type="EC" id="2.7.9.2" evidence="5"/>
<dbReference type="Pfam" id="PF01326">
    <property type="entry name" value="PPDK_N"/>
    <property type="match status" value="1"/>
</dbReference>
<evidence type="ECO:0000256" key="11">
    <source>
        <dbReference type="ARBA" id="ARBA00022840"/>
    </source>
</evidence>
<dbReference type="Gene3D" id="3.30.1490.20">
    <property type="entry name" value="ATP-grasp fold, A domain"/>
    <property type="match status" value="1"/>
</dbReference>
<dbReference type="InterPro" id="IPR008279">
    <property type="entry name" value="PEP-util_enz_mobile_dom"/>
</dbReference>
<protein>
    <recommendedName>
        <fullName evidence="6">Phosphoenolpyruvate synthase</fullName>
        <ecNumber evidence="5">2.7.9.2</ecNumber>
    </recommendedName>
    <alternativeName>
        <fullName evidence="13">Pyruvate, water dikinase</fullName>
    </alternativeName>
</protein>
<sequence length="820" mass="90547">MHIKKKFNYCLKLIFTPGAHLKRKYEAFKSLLAYDSMALELVADLEDILYRKKKGDHQRVVWLTHRLSLAVNAMIDQLTEMNPFCYRSLYENFIRIDNNVKIAVDHNLPDSGPPYILTLEKAAAFPDLAGGKGTNLGRALTEGQVNVPPAFVVTANAFNRFIDCNGLREELEARFRVMQVDNHGHIAQLTLEIQELILAADVPKEIADGILSTMAEMFPDDSLIAVRSSALAEDSEISFAGQYSSELSVHKKDVLEAYKRVLAGKYCPRAIAYRVSNGLSDSDTAMAVLILPMVNAEKAGVVYSKNPDSSGSDENICIYGVCGLGDSLVDGSISPAKAILSRDVKPELISSGTVDIGDLPSEETLLKLGRIAMRLESSFGCPQDIEWAEDDLKNLYILQSRPLRQNTEKSSAVHSPITTTPVVKGLESAALGVGCGEIYFAENGKDFAQLPEGAIVVTSTLKPALSMFISKINGVIAGTGSRASHFASVAREWGLPVLVGDTEGCLYEGQFVTVDGVDGAVFDGCVSEIVTRSYVKDEPSPRVLNFYSKVIPFTVKLSLTDPESPDFTPEGCRSLHDMVRFCHEKSVEQMFSLVDKKGRGMGAAKELKSDLPLVMYILDLGKGLVLRSAKKRYVTPQDITSQPMRSLWSGLSDPMVQWSKELTHIDWDEFDRMSAGIFSIKSKLLASYGIIAEDYLHLMIRFGYHFSVVDSICGKASGANYVHFKFQGGGSELKNRLLRLRFIQSVLGHYGFEIETRGDMLDATCSRISEKETCALLAKLGYLLAYTRLMDMRLQEEKQVEPEVQLFIQNAERVDGNSSE</sequence>
<keyword evidence="12" id="KW-0460">Magnesium</keyword>
<keyword evidence="18" id="KW-1185">Reference proteome</keyword>
<dbReference type="InterPro" id="IPR006319">
    <property type="entry name" value="PEP_synth"/>
</dbReference>
<dbReference type="UniPathway" id="UPA00138"/>
<evidence type="ECO:0000313" key="18">
    <source>
        <dbReference type="Proteomes" id="UP000192906"/>
    </source>
</evidence>
<comment type="pathway">
    <text evidence="3">Carbohydrate biosynthesis; gluconeogenesis.</text>
</comment>
<dbReference type="SUPFAM" id="SSF52009">
    <property type="entry name" value="Phosphohistidine domain"/>
    <property type="match status" value="1"/>
</dbReference>
<dbReference type="Pfam" id="PF00391">
    <property type="entry name" value="PEP-utilizers"/>
    <property type="match status" value="1"/>
</dbReference>
<dbReference type="GO" id="GO:0008986">
    <property type="term" value="F:pyruvate, water dikinase activity"/>
    <property type="evidence" value="ECO:0007669"/>
    <property type="project" value="UniProtKB-EC"/>
</dbReference>
<comment type="similarity">
    <text evidence="4">Belongs to the PEP-utilizing enzyme family.</text>
</comment>
<gene>
    <name evidence="17" type="ORF">SAMN06295933_2807</name>
</gene>
<keyword evidence="9" id="KW-0547">Nucleotide-binding</keyword>
<comment type="cofactor">
    <cofactor evidence="1">
        <name>Mg(2+)</name>
        <dbReference type="ChEBI" id="CHEBI:18420"/>
    </cofactor>
</comment>
<comment type="catalytic activity">
    <reaction evidence="14">
        <text>pyruvate + ATP + H2O = phosphoenolpyruvate + AMP + phosphate + 2 H(+)</text>
        <dbReference type="Rhea" id="RHEA:11364"/>
        <dbReference type="ChEBI" id="CHEBI:15361"/>
        <dbReference type="ChEBI" id="CHEBI:15377"/>
        <dbReference type="ChEBI" id="CHEBI:15378"/>
        <dbReference type="ChEBI" id="CHEBI:30616"/>
        <dbReference type="ChEBI" id="CHEBI:43474"/>
        <dbReference type="ChEBI" id="CHEBI:58702"/>
        <dbReference type="ChEBI" id="CHEBI:456215"/>
        <dbReference type="EC" id="2.7.9.2"/>
    </reaction>
</comment>
<evidence type="ECO:0000256" key="8">
    <source>
        <dbReference type="ARBA" id="ARBA00022723"/>
    </source>
</evidence>
<dbReference type="Gene3D" id="3.30.470.20">
    <property type="entry name" value="ATP-grasp fold, B domain"/>
    <property type="match status" value="2"/>
</dbReference>
<feature type="domain" description="PEP-utilising enzyme mobile" evidence="15">
    <location>
        <begin position="450"/>
        <end position="519"/>
    </location>
</feature>
<comment type="function">
    <text evidence="2">Catalyzes the phosphorylation of pyruvate to phosphoenolpyruvate.</text>
</comment>
<name>A0A1X7E9G1_9BACT</name>
<evidence type="ECO:0000256" key="10">
    <source>
        <dbReference type="ARBA" id="ARBA00022777"/>
    </source>
</evidence>
<dbReference type="PANTHER" id="PTHR43030:SF1">
    <property type="entry name" value="PHOSPHOENOLPYRUVATE SYNTHASE"/>
    <property type="match status" value="1"/>
</dbReference>
<evidence type="ECO:0000256" key="5">
    <source>
        <dbReference type="ARBA" id="ARBA00011996"/>
    </source>
</evidence>
<dbReference type="EMBL" id="FWZU01000004">
    <property type="protein sequence ID" value="SMF30043.1"/>
    <property type="molecule type" value="Genomic_DNA"/>
</dbReference>
<dbReference type="SUPFAM" id="SSF56059">
    <property type="entry name" value="Glutathione synthetase ATP-binding domain-like"/>
    <property type="match status" value="1"/>
</dbReference>
<evidence type="ECO:0000256" key="3">
    <source>
        <dbReference type="ARBA" id="ARBA00004742"/>
    </source>
</evidence>
<evidence type="ECO:0000256" key="7">
    <source>
        <dbReference type="ARBA" id="ARBA00022679"/>
    </source>
</evidence>
<proteinExistence type="inferred from homology"/>
<dbReference type="RefSeq" id="WP_085103253.1">
    <property type="nucleotide sequence ID" value="NZ_FWZU01000004.1"/>
</dbReference>
<evidence type="ECO:0000256" key="4">
    <source>
        <dbReference type="ARBA" id="ARBA00007837"/>
    </source>
</evidence>
<keyword evidence="7" id="KW-0808">Transferase</keyword>
<dbReference type="GO" id="GO:0046872">
    <property type="term" value="F:metal ion binding"/>
    <property type="evidence" value="ECO:0007669"/>
    <property type="project" value="UniProtKB-KW"/>
</dbReference>
<organism evidence="17 18">
    <name type="scientific">Desulfovibrio gilichinskyi</name>
    <dbReference type="NCBI Taxonomy" id="1519643"/>
    <lineage>
        <taxon>Bacteria</taxon>
        <taxon>Pseudomonadati</taxon>
        <taxon>Thermodesulfobacteriota</taxon>
        <taxon>Desulfovibrionia</taxon>
        <taxon>Desulfovibrionales</taxon>
        <taxon>Desulfovibrionaceae</taxon>
        <taxon>Desulfovibrio</taxon>
    </lineage>
</organism>
<keyword evidence="10 17" id="KW-0418">Kinase</keyword>
<evidence type="ECO:0000256" key="6">
    <source>
        <dbReference type="ARBA" id="ARBA00021623"/>
    </source>
</evidence>
<keyword evidence="17" id="KW-0670">Pyruvate</keyword>